<gene>
    <name evidence="1" type="ORF">DVR09_15385</name>
</gene>
<protein>
    <submittedName>
        <fullName evidence="1">Uncharacterized protein</fullName>
    </submittedName>
</protein>
<proteinExistence type="predicted"/>
<accession>A0A345YIT4</accession>
<geneLocation type="plasmid" evidence="1 2">
    <name>unnamed</name>
</geneLocation>
<organism evidence="1 2">
    <name type="scientific">Erythrobacter aureus</name>
    <dbReference type="NCBI Taxonomy" id="2182384"/>
    <lineage>
        <taxon>Bacteria</taxon>
        <taxon>Pseudomonadati</taxon>
        <taxon>Pseudomonadota</taxon>
        <taxon>Alphaproteobacteria</taxon>
        <taxon>Sphingomonadales</taxon>
        <taxon>Erythrobacteraceae</taxon>
        <taxon>Erythrobacter/Porphyrobacter group</taxon>
        <taxon>Erythrobacter</taxon>
    </lineage>
</organism>
<dbReference type="AlphaFoldDB" id="A0A345YIT4"/>
<evidence type="ECO:0000313" key="1">
    <source>
        <dbReference type="EMBL" id="AXK43836.1"/>
    </source>
</evidence>
<dbReference type="OrthoDB" id="7858420at2"/>
<reference evidence="1 2" key="1">
    <citation type="submission" date="2018-07" db="EMBL/GenBank/DDBJ databases">
        <title>Genome sequence of Erythrobacter strain YH-07, an antagonistic bacterium isolated from Yellow Sea.</title>
        <authorList>
            <person name="Tang T."/>
            <person name="Liu Q."/>
            <person name="Sun X."/>
        </authorList>
    </citation>
    <scope>NUCLEOTIDE SEQUENCE [LARGE SCALE GENOMIC DNA]</scope>
    <source>
        <strain evidence="1 2">YH-07</strain>
        <plasmid evidence="1 2">unnamed</plasmid>
    </source>
</reference>
<sequence>MGAKLRQLLVGMAQMGAQSSEDRSVRTLVIGAAKLARSAGGLRAAINGIAETEQAQIAEAATWMDHEAVAAGQSGRFDSSDLRNWLAIAARAGVAAIPAREIASFTSDEYAALVGVYGLNPDDPRVARTLEAIRKGIEADYSEAEIEEAKAAAKSDSPELDMNELVERLHSAMDDIPEGWMVRSSVCGGDNLKALAGCGVTETFIPEVRFGPDLEVGPGWVRTGNRRRIDIQDKRTMQLYVRNDTVDIAFLARPWVVASRWLEGRDPHRAGTPIDIPGTWPAEWRAFVRAGKVVGVSAYYPWAGQADALSAEMALKVRELAQAMVDEAIANGQTPRAMDNVLARQNDKFTRAMDAAGFADGDFDCTLDFIEADEGLLFLEGGPGCGMLGGGHPCGFAGDFIEAEFEGEPMRWMPTKGVAFRNMDHVLIGEPKTWTPGDRSGAILSWDEVEALAAFEPA</sequence>
<name>A0A345YIT4_9SPHN</name>
<keyword evidence="2" id="KW-1185">Reference proteome</keyword>
<keyword evidence="1" id="KW-0614">Plasmid</keyword>
<evidence type="ECO:0000313" key="2">
    <source>
        <dbReference type="Proteomes" id="UP000254508"/>
    </source>
</evidence>
<dbReference type="Proteomes" id="UP000254508">
    <property type="component" value="Plasmid unnamed"/>
</dbReference>
<dbReference type="KEGG" id="err:DVR09_15385"/>
<dbReference type="EMBL" id="CP031358">
    <property type="protein sequence ID" value="AXK43836.1"/>
    <property type="molecule type" value="Genomic_DNA"/>
</dbReference>